<name>A0AA44U648_CUTAC</name>
<organism evidence="2 3">
    <name type="scientific">Cutibacterium acnes</name>
    <name type="common">Propionibacterium acnes</name>
    <dbReference type="NCBI Taxonomy" id="1747"/>
    <lineage>
        <taxon>Bacteria</taxon>
        <taxon>Bacillati</taxon>
        <taxon>Actinomycetota</taxon>
        <taxon>Actinomycetes</taxon>
        <taxon>Propionibacteriales</taxon>
        <taxon>Propionibacteriaceae</taxon>
        <taxon>Cutibacterium</taxon>
    </lineage>
</organism>
<reference evidence="2 3" key="1">
    <citation type="submission" date="2017-02" db="EMBL/GenBank/DDBJ databases">
        <title>Prevalence of linear plasmids in Propionibacterium acnes isolates obtained from cancerous prostatic tissue.</title>
        <authorList>
            <person name="Davidsson S."/>
            <person name="Bruggemann H."/>
        </authorList>
    </citation>
    <scope>NUCLEOTIDE SEQUENCE [LARGE SCALE GENOMIC DNA]</scope>
    <source>
        <strain evidence="2 3">09-9</strain>
    </source>
</reference>
<feature type="compositionally biased region" description="Basic and acidic residues" evidence="1">
    <location>
        <begin position="10"/>
        <end position="32"/>
    </location>
</feature>
<dbReference type="EMBL" id="LKVB01000002">
    <property type="protein sequence ID" value="PHJ28109.1"/>
    <property type="molecule type" value="Genomic_DNA"/>
</dbReference>
<comment type="caution">
    <text evidence="2">The sequence shown here is derived from an EMBL/GenBank/DDBJ whole genome shotgun (WGS) entry which is preliminary data.</text>
</comment>
<feature type="compositionally biased region" description="Basic residues" evidence="1">
    <location>
        <begin position="35"/>
        <end position="45"/>
    </location>
</feature>
<proteinExistence type="predicted"/>
<dbReference type="Proteomes" id="UP000223982">
    <property type="component" value="Unassembled WGS sequence"/>
</dbReference>
<dbReference type="AlphaFoldDB" id="A0AA44U648"/>
<protein>
    <submittedName>
        <fullName evidence="2">ABC transporter</fullName>
    </submittedName>
</protein>
<sequence length="52" mass="6354">MLSRRRPSERRRALGYEDKQREESNGCRRDPSGHLSRRNWVRHGMGRNFRWG</sequence>
<evidence type="ECO:0000313" key="2">
    <source>
        <dbReference type="EMBL" id="PHJ28109.1"/>
    </source>
</evidence>
<evidence type="ECO:0000313" key="3">
    <source>
        <dbReference type="Proteomes" id="UP000223982"/>
    </source>
</evidence>
<gene>
    <name evidence="2" type="ORF">APS60_01130</name>
</gene>
<accession>A0AA44U648</accession>
<evidence type="ECO:0000256" key="1">
    <source>
        <dbReference type="SAM" id="MobiDB-lite"/>
    </source>
</evidence>
<feature type="region of interest" description="Disordered" evidence="1">
    <location>
        <begin position="1"/>
        <end position="52"/>
    </location>
</feature>